<keyword evidence="3" id="KW-0472">Membrane</keyword>
<dbReference type="AlphaFoldDB" id="A0A2G9TFC0"/>
<dbReference type="InterPro" id="IPR000884">
    <property type="entry name" value="TSP1_rpt"/>
</dbReference>
<evidence type="ECO:0000313" key="5">
    <source>
        <dbReference type="Proteomes" id="UP000230423"/>
    </source>
</evidence>
<feature type="transmembrane region" description="Helical" evidence="3">
    <location>
        <begin position="162"/>
        <end position="186"/>
    </location>
</feature>
<keyword evidence="5" id="KW-1185">Reference proteome</keyword>
<dbReference type="Proteomes" id="UP000230423">
    <property type="component" value="Unassembled WGS sequence"/>
</dbReference>
<keyword evidence="3" id="KW-0812">Transmembrane</keyword>
<dbReference type="SUPFAM" id="SSF82895">
    <property type="entry name" value="TSP-1 type 1 repeat"/>
    <property type="match status" value="1"/>
</dbReference>
<protein>
    <recommendedName>
        <fullName evidence="6">Thrombospondin type 1 domain protein</fullName>
    </recommendedName>
</protein>
<proteinExistence type="predicted"/>
<feature type="non-terminal residue" evidence="4">
    <location>
        <position position="206"/>
    </location>
</feature>
<evidence type="ECO:0000256" key="3">
    <source>
        <dbReference type="SAM" id="Phobius"/>
    </source>
</evidence>
<dbReference type="InterPro" id="IPR052065">
    <property type="entry name" value="Compl_asym_regulator"/>
</dbReference>
<accession>A0A2G9TFC0</accession>
<dbReference type="EMBL" id="KZ373884">
    <property type="protein sequence ID" value="PIO56653.1"/>
    <property type="molecule type" value="Genomic_DNA"/>
</dbReference>
<evidence type="ECO:0000313" key="4">
    <source>
        <dbReference type="EMBL" id="PIO56653.1"/>
    </source>
</evidence>
<dbReference type="PROSITE" id="PS50092">
    <property type="entry name" value="TSP1"/>
    <property type="match status" value="1"/>
</dbReference>
<keyword evidence="1" id="KW-0677">Repeat</keyword>
<keyword evidence="2" id="KW-1015">Disulfide bond</keyword>
<organism evidence="4 5">
    <name type="scientific">Teladorsagia circumcincta</name>
    <name type="common">Brown stomach worm</name>
    <name type="synonym">Ostertagia circumcincta</name>
    <dbReference type="NCBI Taxonomy" id="45464"/>
    <lineage>
        <taxon>Eukaryota</taxon>
        <taxon>Metazoa</taxon>
        <taxon>Ecdysozoa</taxon>
        <taxon>Nematoda</taxon>
        <taxon>Chromadorea</taxon>
        <taxon>Rhabditida</taxon>
        <taxon>Rhabditina</taxon>
        <taxon>Rhabditomorpha</taxon>
        <taxon>Strongyloidea</taxon>
        <taxon>Trichostrongylidae</taxon>
        <taxon>Teladorsagia</taxon>
    </lineage>
</organism>
<dbReference type="OrthoDB" id="5872021at2759"/>
<keyword evidence="3" id="KW-1133">Transmembrane helix</keyword>
<dbReference type="SMART" id="SM00209">
    <property type="entry name" value="TSP1"/>
    <property type="match status" value="1"/>
</dbReference>
<dbReference type="InterPro" id="IPR036383">
    <property type="entry name" value="TSP1_rpt_sf"/>
</dbReference>
<feature type="non-terminal residue" evidence="4">
    <location>
        <position position="1"/>
    </location>
</feature>
<evidence type="ECO:0000256" key="1">
    <source>
        <dbReference type="ARBA" id="ARBA00022737"/>
    </source>
</evidence>
<sequence length="206" mass="22552">NGGWSAWSSWTGACSADCVALRRALENNAGSEVIPRLRRIRTCNNPAPLNGGAYCSGEEEEFRSCNLTCRLDGRWSLWSDWSPCSPPVTDFVPGPAHRHLQSMADGHVWDVNWRLCHVVMSEFSLQVTGSAMDKTKSKRFEGSFSSYCIPSSAPQPRLTNDAAVYAGLACVLVLLAIIMALCTALLCKRNRGKKGSVKNIYYAESG</sequence>
<evidence type="ECO:0000256" key="2">
    <source>
        <dbReference type="ARBA" id="ARBA00023157"/>
    </source>
</evidence>
<name>A0A2G9TFC0_TELCI</name>
<evidence type="ECO:0008006" key="6">
    <source>
        <dbReference type="Google" id="ProtNLM"/>
    </source>
</evidence>
<dbReference type="PANTHER" id="PTHR22906:SF21">
    <property type="entry name" value="SEMA DOMAIN-CONTAINING PROTEIN"/>
    <property type="match status" value="1"/>
</dbReference>
<dbReference type="Gene3D" id="2.20.100.10">
    <property type="entry name" value="Thrombospondin type-1 (TSP1) repeat"/>
    <property type="match status" value="1"/>
</dbReference>
<gene>
    <name evidence="4" type="ORF">TELCIR_21947</name>
</gene>
<reference evidence="4 5" key="1">
    <citation type="submission" date="2015-09" db="EMBL/GenBank/DDBJ databases">
        <title>Draft genome of the parasitic nematode Teladorsagia circumcincta isolate WARC Sus (inbred).</title>
        <authorList>
            <person name="Mitreva M."/>
        </authorList>
    </citation>
    <scope>NUCLEOTIDE SEQUENCE [LARGE SCALE GENOMIC DNA]</scope>
    <source>
        <strain evidence="4 5">S</strain>
    </source>
</reference>
<dbReference type="PANTHER" id="PTHR22906">
    <property type="entry name" value="PROPERDIN"/>
    <property type="match status" value="1"/>
</dbReference>